<evidence type="ECO:0000313" key="3">
    <source>
        <dbReference type="Proteomes" id="UP000277580"/>
    </source>
</evidence>
<accession>A0A3N4KAI7</accession>
<gene>
    <name evidence="2" type="ORF">P167DRAFT_610055</name>
</gene>
<dbReference type="EMBL" id="ML119318">
    <property type="protein sequence ID" value="RPB06488.1"/>
    <property type="molecule type" value="Genomic_DNA"/>
</dbReference>
<sequence length="263" mass="29088">MTLACKTADLLTLATRALSHVLFGQHALHCADERKSALAQLNAIVQAAGKLADVAHVEALGNNSERVLSQTGEVMTEMEKVGSVGRGQGVNGGTEKASEEVARLVAETGRLHAEAEKVARETERAVAETERLKAQAMLARSEKMTTNAATERRKAEPERVTAGTEWVKVEVETVSREVAKEVQVQEGETPKTGGYMARMEAKIEATPRSMDYYKVMRNEEDERRMADHARKWVEIARMNVERERKKAENVGQETAESDQEPEE</sequence>
<protein>
    <submittedName>
        <fullName evidence="2">Uncharacterized protein</fullName>
    </submittedName>
</protein>
<dbReference type="AlphaFoldDB" id="A0A3N4KAI7"/>
<reference evidence="2 3" key="1">
    <citation type="journal article" date="2018" name="Nat. Ecol. Evol.">
        <title>Pezizomycetes genomes reveal the molecular basis of ectomycorrhizal truffle lifestyle.</title>
        <authorList>
            <person name="Murat C."/>
            <person name="Payen T."/>
            <person name="Noel B."/>
            <person name="Kuo A."/>
            <person name="Morin E."/>
            <person name="Chen J."/>
            <person name="Kohler A."/>
            <person name="Krizsan K."/>
            <person name="Balestrini R."/>
            <person name="Da Silva C."/>
            <person name="Montanini B."/>
            <person name="Hainaut M."/>
            <person name="Levati E."/>
            <person name="Barry K.W."/>
            <person name="Belfiori B."/>
            <person name="Cichocki N."/>
            <person name="Clum A."/>
            <person name="Dockter R.B."/>
            <person name="Fauchery L."/>
            <person name="Guy J."/>
            <person name="Iotti M."/>
            <person name="Le Tacon F."/>
            <person name="Lindquist E.A."/>
            <person name="Lipzen A."/>
            <person name="Malagnac F."/>
            <person name="Mello A."/>
            <person name="Molinier V."/>
            <person name="Miyauchi S."/>
            <person name="Poulain J."/>
            <person name="Riccioni C."/>
            <person name="Rubini A."/>
            <person name="Sitrit Y."/>
            <person name="Splivallo R."/>
            <person name="Traeger S."/>
            <person name="Wang M."/>
            <person name="Zifcakova L."/>
            <person name="Wipf D."/>
            <person name="Zambonelli A."/>
            <person name="Paolocci F."/>
            <person name="Nowrousian M."/>
            <person name="Ottonello S."/>
            <person name="Baldrian P."/>
            <person name="Spatafora J.W."/>
            <person name="Henrissat B."/>
            <person name="Nagy L.G."/>
            <person name="Aury J.M."/>
            <person name="Wincker P."/>
            <person name="Grigoriev I.V."/>
            <person name="Bonfante P."/>
            <person name="Martin F.M."/>
        </authorList>
    </citation>
    <scope>NUCLEOTIDE SEQUENCE [LARGE SCALE GENOMIC DNA]</scope>
    <source>
        <strain evidence="2 3">CCBAS932</strain>
    </source>
</reference>
<dbReference type="Proteomes" id="UP000277580">
    <property type="component" value="Unassembled WGS sequence"/>
</dbReference>
<name>A0A3N4KAI7_9PEZI</name>
<feature type="compositionally biased region" description="Basic and acidic residues" evidence="1">
    <location>
        <begin position="150"/>
        <end position="159"/>
    </location>
</feature>
<dbReference type="InParanoid" id="A0A3N4KAI7"/>
<dbReference type="OrthoDB" id="5488551at2759"/>
<evidence type="ECO:0000256" key="1">
    <source>
        <dbReference type="SAM" id="MobiDB-lite"/>
    </source>
</evidence>
<feature type="region of interest" description="Disordered" evidence="1">
    <location>
        <begin position="240"/>
        <end position="263"/>
    </location>
</feature>
<feature type="region of interest" description="Disordered" evidence="1">
    <location>
        <begin position="139"/>
        <end position="161"/>
    </location>
</feature>
<proteinExistence type="predicted"/>
<organism evidence="2 3">
    <name type="scientific">Morchella conica CCBAS932</name>
    <dbReference type="NCBI Taxonomy" id="1392247"/>
    <lineage>
        <taxon>Eukaryota</taxon>
        <taxon>Fungi</taxon>
        <taxon>Dikarya</taxon>
        <taxon>Ascomycota</taxon>
        <taxon>Pezizomycotina</taxon>
        <taxon>Pezizomycetes</taxon>
        <taxon>Pezizales</taxon>
        <taxon>Morchellaceae</taxon>
        <taxon>Morchella</taxon>
    </lineage>
</organism>
<keyword evidence="3" id="KW-1185">Reference proteome</keyword>
<evidence type="ECO:0000313" key="2">
    <source>
        <dbReference type="EMBL" id="RPB06488.1"/>
    </source>
</evidence>